<organism evidence="12 13">
    <name type="scientific">Ottowia cancrivicina</name>
    <dbReference type="NCBI Taxonomy" id="3040346"/>
    <lineage>
        <taxon>Bacteria</taxon>
        <taxon>Pseudomonadati</taxon>
        <taxon>Pseudomonadota</taxon>
        <taxon>Betaproteobacteria</taxon>
        <taxon>Burkholderiales</taxon>
        <taxon>Comamonadaceae</taxon>
        <taxon>Ottowia</taxon>
    </lineage>
</organism>
<accession>A0AAW6RM91</accession>
<evidence type="ECO:0000256" key="1">
    <source>
        <dbReference type="ARBA" id="ARBA00001946"/>
    </source>
</evidence>
<evidence type="ECO:0000259" key="11">
    <source>
        <dbReference type="Pfam" id="PF02880"/>
    </source>
</evidence>
<evidence type="ECO:0000259" key="10">
    <source>
        <dbReference type="Pfam" id="PF02879"/>
    </source>
</evidence>
<protein>
    <submittedName>
        <fullName evidence="12">Phosphomannomutase/phosphoglucomutase</fullName>
    </submittedName>
</protein>
<dbReference type="PRINTS" id="PR00509">
    <property type="entry name" value="PGMPMM"/>
</dbReference>
<dbReference type="Gene3D" id="3.40.120.10">
    <property type="entry name" value="Alpha-D-Glucose-1,6-Bisphosphate, subunit A, domain 3"/>
    <property type="match status" value="3"/>
</dbReference>
<name>A0AAW6RM91_9BURK</name>
<proteinExistence type="inferred from homology"/>
<dbReference type="Pfam" id="PF00408">
    <property type="entry name" value="PGM_PMM_IV"/>
    <property type="match status" value="1"/>
</dbReference>
<evidence type="ECO:0000259" key="8">
    <source>
        <dbReference type="Pfam" id="PF00408"/>
    </source>
</evidence>
<evidence type="ECO:0000256" key="7">
    <source>
        <dbReference type="RuleBase" id="RU004326"/>
    </source>
</evidence>
<dbReference type="Gene3D" id="3.30.310.50">
    <property type="entry name" value="Alpha-D-phosphohexomutase, C-terminal domain"/>
    <property type="match status" value="1"/>
</dbReference>
<evidence type="ECO:0000259" key="9">
    <source>
        <dbReference type="Pfam" id="PF02878"/>
    </source>
</evidence>
<keyword evidence="13" id="KW-1185">Reference proteome</keyword>
<dbReference type="Pfam" id="PF02879">
    <property type="entry name" value="PGM_PMM_II"/>
    <property type="match status" value="1"/>
</dbReference>
<dbReference type="GO" id="GO:0016868">
    <property type="term" value="F:intramolecular phosphotransferase activity"/>
    <property type="evidence" value="ECO:0007669"/>
    <property type="project" value="InterPro"/>
</dbReference>
<dbReference type="PANTHER" id="PTHR43771">
    <property type="entry name" value="PHOSPHOMANNOMUTASE"/>
    <property type="match status" value="1"/>
</dbReference>
<dbReference type="SUPFAM" id="SSF53738">
    <property type="entry name" value="Phosphoglucomutase, first 3 domains"/>
    <property type="match status" value="3"/>
</dbReference>
<dbReference type="InterPro" id="IPR036900">
    <property type="entry name" value="A-D-PHexomutase_C_sf"/>
</dbReference>
<evidence type="ECO:0000256" key="4">
    <source>
        <dbReference type="ARBA" id="ARBA00022723"/>
    </source>
</evidence>
<evidence type="ECO:0000256" key="3">
    <source>
        <dbReference type="ARBA" id="ARBA00022553"/>
    </source>
</evidence>
<dbReference type="GO" id="GO:0000287">
    <property type="term" value="F:magnesium ion binding"/>
    <property type="evidence" value="ECO:0007669"/>
    <property type="project" value="InterPro"/>
</dbReference>
<feature type="domain" description="Alpha-D-phosphohexomutase alpha/beta/alpha" evidence="11">
    <location>
        <begin position="276"/>
        <end position="382"/>
    </location>
</feature>
<dbReference type="InterPro" id="IPR005841">
    <property type="entry name" value="Alpha-D-phosphohexomutase_SF"/>
</dbReference>
<dbReference type="InterPro" id="IPR005846">
    <property type="entry name" value="A-D-PHexomutase_a/b/a-III"/>
</dbReference>
<dbReference type="InterPro" id="IPR005843">
    <property type="entry name" value="A-D-PHexomutase_C"/>
</dbReference>
<dbReference type="GO" id="GO:0005975">
    <property type="term" value="P:carbohydrate metabolic process"/>
    <property type="evidence" value="ECO:0007669"/>
    <property type="project" value="InterPro"/>
</dbReference>
<dbReference type="AlphaFoldDB" id="A0AAW6RM91"/>
<dbReference type="EMBL" id="JARVII010000024">
    <property type="protein sequence ID" value="MDG9700133.1"/>
    <property type="molecule type" value="Genomic_DNA"/>
</dbReference>
<comment type="caution">
    <text evidence="12">The sequence shown here is derived from an EMBL/GenBank/DDBJ whole genome shotgun (WGS) entry which is preliminary data.</text>
</comment>
<sequence>MQITPSIFKAYDIRGATPATLNESVALALGRAFGTHAIAQGQRMVAVGRDGRLSGPALAAALTRGLAEAGVEVIDIGMCTTPMLYFAASTLCQSGIQVTGSHNPRDDNGFKMVLAGRAIYGEEIQQLRRIMEEESWQLQKGGSVRQHDVLPAYRECIVGDIHLARPAATSGQSASAGLCQIKQAMTRPLKIVVDCGNGVAGASAPGILRAIGCEVIELFTEVDGRFPNHHPDPSKPENLRDILRALQETDAELGLAFDGDGDRLGIVTQDGQTIFPDRQLMLFAQDVLTRAPGGHIVFDVKCSQRLAPAIEAAGGVPVMHQTGHSLIKARMKELNAPLGGEMSGHIFFKERWYGFDDGTYAACRLLEILSRHVNPSAVLNALPSSHSTPELNVRCAEGEPHRLAAELQQLAPAAFAAPARISTIDGLRVDWPDGFGLIRASNTTPMLVLRFEGQTPQALERIRAAMLALLHRVKPDANAGEGH</sequence>
<dbReference type="PROSITE" id="PS00710">
    <property type="entry name" value="PGM_PMM"/>
    <property type="match status" value="1"/>
</dbReference>
<feature type="domain" description="Alpha-D-phosphohexomutase C-terminal" evidence="8">
    <location>
        <begin position="390"/>
        <end position="467"/>
    </location>
</feature>
<reference evidence="12 13" key="1">
    <citation type="submission" date="2023-04" db="EMBL/GenBank/DDBJ databases">
        <title>Ottowia paracancer sp. nov., isolated from human stomach.</title>
        <authorList>
            <person name="Song Y."/>
        </authorList>
    </citation>
    <scope>NUCLEOTIDE SEQUENCE [LARGE SCALE GENOMIC DNA]</scope>
    <source>
        <strain evidence="12 13">10c7w1</strain>
    </source>
</reference>
<dbReference type="Proteomes" id="UP001237156">
    <property type="component" value="Unassembled WGS sequence"/>
</dbReference>
<dbReference type="InterPro" id="IPR005845">
    <property type="entry name" value="A-D-PHexomutase_a/b/a-II"/>
</dbReference>
<comment type="similarity">
    <text evidence="2 7">Belongs to the phosphohexose mutase family.</text>
</comment>
<dbReference type="RefSeq" id="WP_279524918.1">
    <property type="nucleotide sequence ID" value="NZ_JARVII010000024.1"/>
</dbReference>
<dbReference type="SUPFAM" id="SSF55957">
    <property type="entry name" value="Phosphoglucomutase, C-terminal domain"/>
    <property type="match status" value="1"/>
</dbReference>
<dbReference type="InterPro" id="IPR005844">
    <property type="entry name" value="A-D-PHexomutase_a/b/a-I"/>
</dbReference>
<dbReference type="Pfam" id="PF02880">
    <property type="entry name" value="PGM_PMM_III"/>
    <property type="match status" value="1"/>
</dbReference>
<dbReference type="PANTHER" id="PTHR43771:SF2">
    <property type="entry name" value="PHOSPHOMANNOMUTASE_PHOSPHOGLUCOMUTASE"/>
    <property type="match status" value="1"/>
</dbReference>
<evidence type="ECO:0000256" key="2">
    <source>
        <dbReference type="ARBA" id="ARBA00010231"/>
    </source>
</evidence>
<evidence type="ECO:0000313" key="13">
    <source>
        <dbReference type="Proteomes" id="UP001237156"/>
    </source>
</evidence>
<keyword evidence="6" id="KW-0413">Isomerase</keyword>
<feature type="domain" description="Alpha-D-phosphohexomutase alpha/beta/alpha" evidence="10">
    <location>
        <begin position="183"/>
        <end position="271"/>
    </location>
</feature>
<dbReference type="InterPro" id="IPR016055">
    <property type="entry name" value="A-D-PHexomutase_a/b/a-I/II/III"/>
</dbReference>
<dbReference type="InterPro" id="IPR016066">
    <property type="entry name" value="A-D-PHexomutase_CS"/>
</dbReference>
<dbReference type="Pfam" id="PF02878">
    <property type="entry name" value="PGM_PMM_I"/>
    <property type="match status" value="1"/>
</dbReference>
<evidence type="ECO:0000313" key="12">
    <source>
        <dbReference type="EMBL" id="MDG9700133.1"/>
    </source>
</evidence>
<keyword evidence="3" id="KW-0597">Phosphoprotein</keyword>
<dbReference type="CDD" id="cd03089">
    <property type="entry name" value="PMM_PGM"/>
    <property type="match status" value="1"/>
</dbReference>
<evidence type="ECO:0000256" key="6">
    <source>
        <dbReference type="ARBA" id="ARBA00023235"/>
    </source>
</evidence>
<keyword evidence="5 7" id="KW-0460">Magnesium</keyword>
<comment type="cofactor">
    <cofactor evidence="1">
        <name>Mg(2+)</name>
        <dbReference type="ChEBI" id="CHEBI:18420"/>
    </cofactor>
</comment>
<feature type="domain" description="Alpha-D-phosphohexomutase alpha/beta/alpha" evidence="9">
    <location>
        <begin position="7"/>
        <end position="136"/>
    </location>
</feature>
<gene>
    <name evidence="12" type="ORF">QB898_10515</name>
</gene>
<keyword evidence="4 7" id="KW-0479">Metal-binding</keyword>
<evidence type="ECO:0000256" key="5">
    <source>
        <dbReference type="ARBA" id="ARBA00022842"/>
    </source>
</evidence>